<feature type="domain" description="NusG-like N-terminal" evidence="4">
    <location>
        <begin position="3"/>
        <end position="100"/>
    </location>
</feature>
<dbReference type="OrthoDB" id="9790639at2"/>
<keyword evidence="6" id="KW-1185">Reference proteome</keyword>
<dbReference type="Proteomes" id="UP000016567">
    <property type="component" value="Unassembled WGS sequence"/>
</dbReference>
<dbReference type="Pfam" id="PF02357">
    <property type="entry name" value="NusG"/>
    <property type="match status" value="1"/>
</dbReference>
<keyword evidence="1" id="KW-0889">Transcription antitermination</keyword>
<dbReference type="PANTHER" id="PTHR30265:SF4">
    <property type="entry name" value="KOW MOTIF FAMILY PROTEIN, EXPRESSED"/>
    <property type="match status" value="1"/>
</dbReference>
<organism evidence="5 6">
    <name type="scientific">Vibrio azureus NBRC 104587</name>
    <dbReference type="NCBI Taxonomy" id="1219077"/>
    <lineage>
        <taxon>Bacteria</taxon>
        <taxon>Pseudomonadati</taxon>
        <taxon>Pseudomonadota</taxon>
        <taxon>Gammaproteobacteria</taxon>
        <taxon>Vibrionales</taxon>
        <taxon>Vibrionaceae</taxon>
        <taxon>Vibrio</taxon>
    </lineage>
</organism>
<name>U3C5A4_9VIBR</name>
<dbReference type="InterPro" id="IPR043425">
    <property type="entry name" value="NusG-like"/>
</dbReference>
<evidence type="ECO:0000259" key="4">
    <source>
        <dbReference type="Pfam" id="PF02357"/>
    </source>
</evidence>
<gene>
    <name evidence="5" type="ORF">VAZ01S_048_00050</name>
</gene>
<sequence>MQYWYAIYTNRDAEFKLHDNIQNYSNSNSLNYEIYLPIVKEKRQWSDRKVKVNRPMFKNYLFVKHGAEGFHQLKSLPGFKDYVRLGRYPSQITQEEIDMVKVVEKNFDKVECVSSRLMRGDKVKVFNGALKGHQGILIKEPHGYKVALELTSLSQCINVEVPIEHITLLS</sequence>
<dbReference type="CDD" id="cd09895">
    <property type="entry name" value="NGN_SP_UpxY"/>
    <property type="match status" value="1"/>
</dbReference>
<comment type="caution">
    <text evidence="5">The sequence shown here is derived from an EMBL/GenBank/DDBJ whole genome shotgun (WGS) entry which is preliminary data.</text>
</comment>
<dbReference type="InterPro" id="IPR006645">
    <property type="entry name" value="NGN-like_dom"/>
</dbReference>
<dbReference type="InterPro" id="IPR036735">
    <property type="entry name" value="NGN_dom_sf"/>
</dbReference>
<evidence type="ECO:0000256" key="2">
    <source>
        <dbReference type="ARBA" id="ARBA00023015"/>
    </source>
</evidence>
<proteinExistence type="predicted"/>
<accession>U3C5A4</accession>
<keyword evidence="2" id="KW-0805">Transcription regulation</keyword>
<evidence type="ECO:0000313" key="6">
    <source>
        <dbReference type="Proteomes" id="UP000016567"/>
    </source>
</evidence>
<dbReference type="RefSeq" id="WP_021710346.1">
    <property type="nucleotide sequence ID" value="NZ_BAOB01000163.1"/>
</dbReference>
<dbReference type="SUPFAM" id="SSF82679">
    <property type="entry name" value="N-utilization substance G protein NusG, N-terminal domain"/>
    <property type="match status" value="1"/>
</dbReference>
<dbReference type="STRING" id="1219077.VAZ01S_048_00050"/>
<dbReference type="Gene3D" id="3.30.70.940">
    <property type="entry name" value="NusG, N-terminal domain"/>
    <property type="match status" value="1"/>
</dbReference>
<evidence type="ECO:0000256" key="1">
    <source>
        <dbReference type="ARBA" id="ARBA00022814"/>
    </source>
</evidence>
<dbReference type="NCBIfam" id="NF033644">
    <property type="entry name" value="antiterm_UpxY"/>
    <property type="match status" value="1"/>
</dbReference>
<dbReference type="GO" id="GO:0006354">
    <property type="term" value="P:DNA-templated transcription elongation"/>
    <property type="evidence" value="ECO:0007669"/>
    <property type="project" value="InterPro"/>
</dbReference>
<protein>
    <recommendedName>
        <fullName evidence="4">NusG-like N-terminal domain-containing protein</fullName>
    </recommendedName>
</protein>
<reference evidence="5 6" key="1">
    <citation type="submission" date="2013-09" db="EMBL/GenBank/DDBJ databases">
        <title>Whole genome shotgun sequence of Vibrio azureus NBRC 104587.</title>
        <authorList>
            <person name="Isaki S."/>
            <person name="Hosoyama A."/>
            <person name="Numata M."/>
            <person name="Hashimoto M."/>
            <person name="Hosoyama Y."/>
            <person name="Tsuchikane K."/>
            <person name="Noguchi M."/>
            <person name="Hirakata S."/>
            <person name="Ichikawa N."/>
            <person name="Ohji S."/>
            <person name="Yamazoe A."/>
            <person name="Fujita N."/>
        </authorList>
    </citation>
    <scope>NUCLEOTIDE SEQUENCE [LARGE SCALE GENOMIC DNA]</scope>
    <source>
        <strain evidence="5 6">NBRC 104587</strain>
    </source>
</reference>
<dbReference type="EMBL" id="BATL01000048">
    <property type="protein sequence ID" value="GAD76599.1"/>
    <property type="molecule type" value="Genomic_DNA"/>
</dbReference>
<dbReference type="GO" id="GO:0031564">
    <property type="term" value="P:transcription antitermination"/>
    <property type="evidence" value="ECO:0007669"/>
    <property type="project" value="UniProtKB-KW"/>
</dbReference>
<dbReference type="PANTHER" id="PTHR30265">
    <property type="entry name" value="RHO-INTERACTING TRANSCRIPTION TERMINATION FACTOR NUSG"/>
    <property type="match status" value="1"/>
</dbReference>
<keyword evidence="3" id="KW-0804">Transcription</keyword>
<evidence type="ECO:0000313" key="5">
    <source>
        <dbReference type="EMBL" id="GAD76599.1"/>
    </source>
</evidence>
<dbReference type="eggNOG" id="COG0250">
    <property type="taxonomic scope" value="Bacteria"/>
</dbReference>
<evidence type="ECO:0000256" key="3">
    <source>
        <dbReference type="ARBA" id="ARBA00023163"/>
    </source>
</evidence>
<dbReference type="AlphaFoldDB" id="U3C5A4"/>